<dbReference type="EMBL" id="HQ632859">
    <property type="protein sequence ID" value="AGH31447.1"/>
    <property type="molecule type" value="Genomic_DNA"/>
</dbReference>
<dbReference type="InterPro" id="IPR015330">
    <property type="entry name" value="DNA_primase/pol_bifunc_N"/>
</dbReference>
<dbReference type="KEGG" id="vg:15011479"/>
<dbReference type="SMART" id="SM00943">
    <property type="entry name" value="Prim-Pol"/>
    <property type="match status" value="1"/>
</dbReference>
<protein>
    <recommendedName>
        <fullName evidence="2">DNA primase/polymerase bifunctional N-terminal domain-containing protein</fullName>
    </recommendedName>
</protein>
<feature type="domain" description="DNA primase/polymerase bifunctional N-terminal" evidence="2">
    <location>
        <begin position="5"/>
        <end position="191"/>
    </location>
</feature>
<feature type="compositionally biased region" description="Acidic residues" evidence="1">
    <location>
        <begin position="302"/>
        <end position="313"/>
    </location>
</feature>
<reference evidence="3 4" key="1">
    <citation type="submission" date="2010-10" db="EMBL/GenBank/DDBJ databases">
        <title>The Genome Sequence of Loktanella phage pCB2051-A.</title>
        <authorList>
            <consortium name="The Broad Institute Genome Sequencing Platform"/>
            <person name="Henn M.R."/>
            <person name="Buchan A."/>
            <person name="Levin J."/>
            <person name="Malboeuf C."/>
            <person name="Casali M."/>
            <person name="Russ C."/>
            <person name="Lennon N."/>
            <person name="Chapman S.B."/>
            <person name="Erlich R."/>
            <person name="Young S.K."/>
            <person name="Yandava C."/>
            <person name="Zeng Q."/>
            <person name="Alvarado L."/>
            <person name="Anderson S."/>
            <person name="Berlin A."/>
            <person name="Chen Z."/>
            <person name="Freedman E."/>
            <person name="Gellesch M."/>
            <person name="Goldberg J."/>
            <person name="Green L."/>
            <person name="Griggs A."/>
            <person name="Gujja S."/>
            <person name="Heilman E.R."/>
            <person name="Heiman D."/>
            <person name="Hollinger A."/>
            <person name="Howarth C."/>
            <person name="Larson L."/>
            <person name="Mehta T."/>
            <person name="Pearson M."/>
            <person name="Roberts A."/>
            <person name="Ryan E."/>
            <person name="Saif S."/>
            <person name="Shea T."/>
            <person name="Shenoy N."/>
            <person name="Sisk P."/>
            <person name="Stolte C."/>
            <person name="Sykes S."/>
            <person name="White J."/>
            <person name="Haas B."/>
            <person name="Nusbaum C."/>
            <person name="Birren B."/>
        </authorList>
    </citation>
    <scope>NUCLEOTIDE SEQUENCE [LARGE SCALE GENOMIC DNA]</scope>
    <source>
        <strain evidence="4">pCB2051-A</strain>
    </source>
</reference>
<dbReference type="Proteomes" id="UP000201389">
    <property type="component" value="Segment"/>
</dbReference>
<dbReference type="OrthoDB" id="5284at10239"/>
<sequence length="785" mass="88405">MSIKNRDLHDAGFALHLLKAKSKAPVNNRWSDAPLATWEEIKRGLERDMNLGVRLGKPSEVDGGYLHVIDLDVRMDDEAEDALEALDDMLQGVNIKRLPTVISGSGGESRHFYFVTDKAFRSKKLATSGVQFEDAEGKKHWTWEIELFGTGKQVAMPPSIHPDTGNPYEWLTEPDFMIGIPEIDSEMLDELTQDEEIEYGDGDDEPLGIDIDEAKSYLEKLDIAQWCDDREGWRNVGMALHHEFEGSIEAFEAWCDFSSQSEKYDPRVMRQQWRSFGKNRGRPIRMASIKAEVKDVQIRYELDDDDGPEIADDDFPRAKASEFDDDDDLPEEDEAQDRAPETVSDAKLERQNAKALKEIPAHLLKVPGVLQDVVDVYNASAIRKQPQFAVQTALSLGSLVLGRNYKTNQFNYSSLYFVNLGQTGSGKEHVKTVIEKILIQCNQRDLIGPKSYTSDAGLMSSLLAKPRHLSVSDEFGRYLKSGRNSGDSNKQDAQSALMEVWGRLDGEHLEKGYSTHGMSAEQAEAVHNRRVVRPALTLVGLTTPGSFYDALGDADLTSGFLNRFIVVESHLPRQMAQMVKPVTPSKALETWVKKWVWPMGADDEDMDDVMARLSHNDPGDAVEIPFNAEAFRMLSDIDGDTITMMNDAGSDEMAAMYSRVREIIMRMSLIIAISCGSRTIKAEHVKWCRDYVYFYQNRLVEAIKENIGVNEHELIAKQVASDIADAGDRGMTIREIGRAHRKFLALDSRGRDEVIKRMKEGHGIEFVEIRKKGTRTVVREVYVAT</sequence>
<dbReference type="InterPro" id="IPR014819">
    <property type="entry name" value="PriCT_2"/>
</dbReference>
<dbReference type="GeneID" id="15011479"/>
<dbReference type="Pfam" id="PF13148">
    <property type="entry name" value="DUF3987"/>
    <property type="match status" value="1"/>
</dbReference>
<evidence type="ECO:0000313" key="3">
    <source>
        <dbReference type="EMBL" id="AGH31447.1"/>
    </source>
</evidence>
<feature type="compositionally biased region" description="Basic and acidic residues" evidence="1">
    <location>
        <begin position="336"/>
        <end position="346"/>
    </location>
</feature>
<dbReference type="InterPro" id="IPR025048">
    <property type="entry name" value="DUF3987"/>
</dbReference>
<dbReference type="GO" id="GO:0016817">
    <property type="term" value="F:hydrolase activity, acting on acid anhydrides"/>
    <property type="evidence" value="ECO:0007669"/>
    <property type="project" value="InterPro"/>
</dbReference>
<keyword evidence="4" id="KW-1185">Reference proteome</keyword>
<evidence type="ECO:0000259" key="2">
    <source>
        <dbReference type="SMART" id="SM00943"/>
    </source>
</evidence>
<proteinExistence type="predicted"/>
<evidence type="ECO:0000256" key="1">
    <source>
        <dbReference type="SAM" id="MobiDB-lite"/>
    </source>
</evidence>
<gene>
    <name evidence="3" type="ORF">LOKG_00010</name>
</gene>
<dbReference type="RefSeq" id="YP_007674907.1">
    <property type="nucleotide sequence ID" value="NC_020853.1"/>
</dbReference>
<feature type="region of interest" description="Disordered" evidence="1">
    <location>
        <begin position="302"/>
        <end position="346"/>
    </location>
</feature>
<evidence type="ECO:0000313" key="4">
    <source>
        <dbReference type="Proteomes" id="UP000201389"/>
    </source>
</evidence>
<dbReference type="Pfam" id="PF08707">
    <property type="entry name" value="PriCT_2"/>
    <property type="match status" value="1"/>
</dbReference>
<accession>M4R151</accession>
<name>M4R151_9CAUD</name>
<dbReference type="Pfam" id="PF09250">
    <property type="entry name" value="Prim-Pol"/>
    <property type="match status" value="1"/>
</dbReference>
<organism evidence="3 4">
    <name type="scientific">Loktanella phage pCB2051-A</name>
    <dbReference type="NCBI Taxonomy" id="754044"/>
    <lineage>
        <taxon>Viruses</taxon>
        <taxon>Duplodnaviria</taxon>
        <taxon>Heunggongvirae</taxon>
        <taxon>Uroviricota</taxon>
        <taxon>Caudoviricetes</taxon>
        <taxon>Casjensviridae</taxon>
        <taxon>Broinstvirus</taxon>
        <taxon>Broinstvirus pCB2051A</taxon>
    </lineage>
</organism>
<feature type="compositionally biased region" description="Acidic residues" evidence="1">
    <location>
        <begin position="323"/>
        <end position="335"/>
    </location>
</feature>